<keyword evidence="2" id="KW-0547">Nucleotide-binding</keyword>
<dbReference type="AlphaFoldDB" id="A0A1H9MGS0"/>
<dbReference type="InterPro" id="IPR027417">
    <property type="entry name" value="P-loop_NTPase"/>
</dbReference>
<sequence>MPDFSDAVVAPYFTPHNPGELWALATTPHPTLGQARHLGEALVQAKVLDAVALTESLKIQQAEREQGQQRSIGQILVEYGHVSPAQLQDVIGSWLGKHLVHPGQLVPDPVALALVPRAVAERESVLPLLAREDALVVLMADPADRALLDELRFLTQRRLIPLEAAPGTLMPAIANAYRTYPAATAKTPAIANHNGNEVRASSRELVSNLSSSLPDNDAVETDVVSESDNTLVRLINTVIEEAIAHRASDIHIETEPDPQNVRIRLRVDGELMSYLELPARFRYAMVARIKIMASMDISEHRKPQDGKIDFARFGGSAVELRVVTVPTSHGLEDVVLRLLAGAKPLPLEQIGLNKTHLAALREAVKKTYGLLLVCGPTGCGKTTTLHSVIRDINTEGRKIWTAEDPIEISQSGLRQVQINPRIGWTFAAAMRTFLRADPDVIMIGEMRDEETARIAVEASLTGHLVLSTLHTNSAPESVARLLEIGLDPFNFSDSLLAILAQRLVRRLCPQCATPLVLSQEPLERLASQYLSSGSPLQNTPEARTQLIERWRENYGSTQGEVRLWRAHGCSHCDQHGYRSRIGIHELMASDDTIREHIRHRAPAMEIRQSALLAGMRTLRQDGIEKALQGLTSMSEVLAATNV</sequence>
<dbReference type="InterPro" id="IPR007831">
    <property type="entry name" value="T2SS_GspE_N"/>
</dbReference>
<dbReference type="Pfam" id="PF05157">
    <property type="entry name" value="MshEN"/>
    <property type="match status" value="1"/>
</dbReference>
<accession>A0A1H9MGS0</accession>
<dbReference type="CDD" id="cd01129">
    <property type="entry name" value="PulE-GspE-like"/>
    <property type="match status" value="1"/>
</dbReference>
<dbReference type="InterPro" id="IPR003593">
    <property type="entry name" value="AAA+_ATPase"/>
</dbReference>
<dbReference type="PANTHER" id="PTHR30258:SF1">
    <property type="entry name" value="PROTEIN TRANSPORT PROTEIN HOFB HOMOLOG"/>
    <property type="match status" value="1"/>
</dbReference>
<reference evidence="5 6" key="1">
    <citation type="submission" date="2016-10" db="EMBL/GenBank/DDBJ databases">
        <authorList>
            <person name="de Groot N.N."/>
        </authorList>
    </citation>
    <scope>NUCLEOTIDE SEQUENCE [LARGE SCALE GENOMIC DNA]</scope>
    <source>
        <strain evidence="5 6">ATCC 35958</strain>
    </source>
</reference>
<evidence type="ECO:0000256" key="1">
    <source>
        <dbReference type="ARBA" id="ARBA00006611"/>
    </source>
</evidence>
<gene>
    <name evidence="5" type="ORF">SAMN02982919_01989</name>
</gene>
<dbReference type="SMART" id="SM00382">
    <property type="entry name" value="AAA"/>
    <property type="match status" value="1"/>
</dbReference>
<dbReference type="InterPro" id="IPR001482">
    <property type="entry name" value="T2SS/T4SS_dom"/>
</dbReference>
<dbReference type="PANTHER" id="PTHR30258">
    <property type="entry name" value="TYPE II SECRETION SYSTEM PROTEIN GSPE-RELATED"/>
    <property type="match status" value="1"/>
</dbReference>
<dbReference type="Gene3D" id="3.30.450.90">
    <property type="match status" value="1"/>
</dbReference>
<dbReference type="GO" id="GO:0005524">
    <property type="term" value="F:ATP binding"/>
    <property type="evidence" value="ECO:0007669"/>
    <property type="project" value="UniProtKB-KW"/>
</dbReference>
<dbReference type="SUPFAM" id="SSF52540">
    <property type="entry name" value="P-loop containing nucleoside triphosphate hydrolases"/>
    <property type="match status" value="1"/>
</dbReference>
<keyword evidence="6" id="KW-1185">Reference proteome</keyword>
<dbReference type="STRING" id="180197.SAMN02982919_01989"/>
<comment type="similarity">
    <text evidence="1">Belongs to the GSP E family.</text>
</comment>
<evidence type="ECO:0000313" key="5">
    <source>
        <dbReference type="EMBL" id="SER22373.1"/>
    </source>
</evidence>
<evidence type="ECO:0000256" key="3">
    <source>
        <dbReference type="ARBA" id="ARBA00022840"/>
    </source>
</evidence>
<evidence type="ECO:0000259" key="4">
    <source>
        <dbReference type="PROSITE" id="PS00662"/>
    </source>
</evidence>
<evidence type="ECO:0000313" key="6">
    <source>
        <dbReference type="Proteomes" id="UP000199766"/>
    </source>
</evidence>
<keyword evidence="3" id="KW-0067">ATP-binding</keyword>
<dbReference type="InterPro" id="IPR037257">
    <property type="entry name" value="T2SS_E_N_sf"/>
</dbReference>
<dbReference type="Proteomes" id="UP000199766">
    <property type="component" value="Unassembled WGS sequence"/>
</dbReference>
<dbReference type="Gene3D" id="3.30.300.160">
    <property type="entry name" value="Type II secretion system, protein E, N-terminal domain"/>
    <property type="match status" value="1"/>
</dbReference>
<organism evidence="5 6">
    <name type="scientific">Giesbergeria anulus</name>
    <dbReference type="NCBI Taxonomy" id="180197"/>
    <lineage>
        <taxon>Bacteria</taxon>
        <taxon>Pseudomonadati</taxon>
        <taxon>Pseudomonadota</taxon>
        <taxon>Betaproteobacteria</taxon>
        <taxon>Burkholderiales</taxon>
        <taxon>Comamonadaceae</taxon>
        <taxon>Giesbergeria</taxon>
    </lineage>
</organism>
<name>A0A1H9MGS0_9BURK</name>
<dbReference type="GO" id="GO:0016887">
    <property type="term" value="F:ATP hydrolysis activity"/>
    <property type="evidence" value="ECO:0007669"/>
    <property type="project" value="TreeGrafter"/>
</dbReference>
<dbReference type="EMBL" id="FOGD01000005">
    <property type="protein sequence ID" value="SER22373.1"/>
    <property type="molecule type" value="Genomic_DNA"/>
</dbReference>
<protein>
    <submittedName>
        <fullName evidence="5">Type II secretory pathway ATPase GspE/PulE or T4P pilus assembly pathway ATPase PilB</fullName>
    </submittedName>
</protein>
<dbReference type="OrthoDB" id="5790493at2"/>
<dbReference type="PROSITE" id="PS00662">
    <property type="entry name" value="T2SP_E"/>
    <property type="match status" value="1"/>
</dbReference>
<dbReference type="Pfam" id="PF00437">
    <property type="entry name" value="T2SSE"/>
    <property type="match status" value="1"/>
</dbReference>
<dbReference type="Gene3D" id="3.40.50.300">
    <property type="entry name" value="P-loop containing nucleotide triphosphate hydrolases"/>
    <property type="match status" value="1"/>
</dbReference>
<evidence type="ECO:0000256" key="2">
    <source>
        <dbReference type="ARBA" id="ARBA00022741"/>
    </source>
</evidence>
<proteinExistence type="inferred from homology"/>
<dbReference type="RefSeq" id="WP_091456719.1">
    <property type="nucleotide sequence ID" value="NZ_FOGD01000005.1"/>
</dbReference>
<dbReference type="SUPFAM" id="SSF160246">
    <property type="entry name" value="EspE N-terminal domain-like"/>
    <property type="match status" value="1"/>
</dbReference>
<dbReference type="GO" id="GO:0005886">
    <property type="term" value="C:plasma membrane"/>
    <property type="evidence" value="ECO:0007669"/>
    <property type="project" value="TreeGrafter"/>
</dbReference>
<feature type="domain" description="Bacterial type II secretion system protein E" evidence="4">
    <location>
        <begin position="434"/>
        <end position="448"/>
    </location>
</feature>